<gene>
    <name evidence="3" type="ORF">CELE_M151.1</name>
    <name evidence="3 5" type="ORF">M151.1</name>
</gene>
<evidence type="ECO:0000313" key="3">
    <source>
        <dbReference type="EMBL" id="VGM69487.1"/>
    </source>
</evidence>
<evidence type="ECO:0000256" key="2">
    <source>
        <dbReference type="SAM" id="MobiDB-lite"/>
    </source>
</evidence>
<dbReference type="Proteomes" id="UP000001940">
    <property type="component" value="Chromosome II"/>
</dbReference>
<keyword evidence="4" id="KW-1185">Reference proteome</keyword>
<dbReference type="AlphaFoldDB" id="A0A486WTF0"/>
<keyword evidence="3" id="KW-0675">Receptor</keyword>
<reference evidence="3 4" key="1">
    <citation type="journal article" date="1998" name="Science">
        <title>Genome sequence of the nematode C. elegans: a platform for investigating biology.</title>
        <authorList>
            <consortium name="The C. elegans sequencing consortium"/>
            <person name="Sulson J.E."/>
            <person name="Waterston R."/>
        </authorList>
    </citation>
    <scope>NUCLEOTIDE SEQUENCE [LARGE SCALE GENOMIC DNA]</scope>
    <source>
        <strain evidence="3 4">Bristol N2</strain>
    </source>
</reference>
<protein>
    <submittedName>
        <fullName evidence="3">Nuclear receptor corepressor 2</fullName>
    </submittedName>
</protein>
<feature type="coiled-coil region" evidence="1">
    <location>
        <begin position="282"/>
        <end position="327"/>
    </location>
</feature>
<evidence type="ECO:0000313" key="4">
    <source>
        <dbReference type="Proteomes" id="UP000001940"/>
    </source>
</evidence>
<dbReference type="EMBL" id="BX284602">
    <property type="protein sequence ID" value="VGM69487.1"/>
    <property type="molecule type" value="Genomic_DNA"/>
</dbReference>
<sequence>MDHPFSGDFGYHDGDHFQYPNFTTDQQQIFHFGMNIEARYESMEFQIQSAGVPQHPDHHADHPHTYAPPGCNKTFHTAQMPQHTAPTAPPALPTYSTHKEAVEQWKIWQEDHAFSEMFRKFDVPNLLFNPLGEQRTPQAVRSVPKDGYSLFRYRRMVFGAKDQLKHDKAWNNRSLPQKSRWNQASVKLAQYQKAEEKMGFIKVFGTEEFQNYSKRRGQTRNSFGVNRQWDLSIEGKVVVRTSASVEHSGASGASTSSSSYKTSSHGQLTEPASLESYWKTRCLQLEQEMEKLSNNISSLTVEKDKEIKLIVNENRQLRSQLKQKDIEIIGIKSCVNFLQDPQRDAKSIKKELPVQVDPSTPRDNELMDCSDISIPIAAPTESSGPLHYFPSTVAKTGARQLYKMWKNHHSEELLCLEQFGIDLSRWLFTEGSQTTPQRVRRATRAQELYKLEKTRGMYWEDLSRNERKAWSEKLTQLRKLQKSLEALKLVQTLTCEEWKKKDDLLV</sequence>
<dbReference type="SMR" id="A0A486WTF0"/>
<proteinExistence type="predicted"/>
<feature type="compositionally biased region" description="Low complexity" evidence="2">
    <location>
        <begin position="248"/>
        <end position="264"/>
    </location>
</feature>
<accession>A0A486WTF0</accession>
<dbReference type="AGR" id="WB:WBGene00019793"/>
<name>A0A486WTF0_CAEEL</name>
<dbReference type="ExpressionAtlas" id="A0A486WTF0">
    <property type="expression patterns" value="baseline and differential"/>
</dbReference>
<evidence type="ECO:0000313" key="5">
    <source>
        <dbReference type="WormBase" id="M151.1c"/>
    </source>
</evidence>
<evidence type="ECO:0000256" key="1">
    <source>
        <dbReference type="SAM" id="Coils"/>
    </source>
</evidence>
<keyword evidence="1" id="KW-0175">Coiled coil</keyword>
<dbReference type="WormBase" id="M151.1c">
    <property type="protein sequence ID" value="CE53012"/>
    <property type="gene ID" value="WBGene00019793"/>
</dbReference>
<organism evidence="3 4">
    <name type="scientific">Caenorhabditis elegans</name>
    <dbReference type="NCBI Taxonomy" id="6239"/>
    <lineage>
        <taxon>Eukaryota</taxon>
        <taxon>Metazoa</taxon>
        <taxon>Ecdysozoa</taxon>
        <taxon>Nematoda</taxon>
        <taxon>Chromadorea</taxon>
        <taxon>Rhabditida</taxon>
        <taxon>Rhabditina</taxon>
        <taxon>Rhabditomorpha</taxon>
        <taxon>Rhabditoidea</taxon>
        <taxon>Rhabditidae</taxon>
        <taxon>Peloderinae</taxon>
        <taxon>Caenorhabditis</taxon>
    </lineage>
</organism>
<dbReference type="InParanoid" id="A0A486WTF0"/>
<feature type="region of interest" description="Disordered" evidence="2">
    <location>
        <begin position="244"/>
        <end position="267"/>
    </location>
</feature>